<organism evidence="1 2">
    <name type="scientific">Neoroseomonas eburnea</name>
    <dbReference type="NCBI Taxonomy" id="1346889"/>
    <lineage>
        <taxon>Bacteria</taxon>
        <taxon>Pseudomonadati</taxon>
        <taxon>Pseudomonadota</taxon>
        <taxon>Alphaproteobacteria</taxon>
        <taxon>Acetobacterales</taxon>
        <taxon>Acetobacteraceae</taxon>
        <taxon>Neoroseomonas</taxon>
    </lineage>
</organism>
<dbReference type="AlphaFoldDB" id="A0A9X9XDY4"/>
<keyword evidence="2" id="KW-1185">Reference proteome</keyword>
<comment type="caution">
    <text evidence="1">The sequence shown here is derived from an EMBL/GenBank/DDBJ whole genome shotgun (WGS) entry which is preliminary data.</text>
</comment>
<sequence>MSGAHITVTVEAEQARALIGGWIATGRDPAPILRAVGARLVSNTQDRFDEEVDPDGAPWEPLTTAWAALKKGPGILRESGMRGGLQGSITFDVAGGELAVGSNKIYAAVHQFGAVIRAKRSPFLVFRTPDGQVFGRAEEVTIPARPYLGLSSRDQEDILDAVEFFLMRRP</sequence>
<proteinExistence type="predicted"/>
<evidence type="ECO:0000313" key="2">
    <source>
        <dbReference type="Proteomes" id="UP001138709"/>
    </source>
</evidence>
<evidence type="ECO:0000313" key="1">
    <source>
        <dbReference type="EMBL" id="MBR0681920.1"/>
    </source>
</evidence>
<accession>A0A9X9XDY4</accession>
<gene>
    <name evidence="1" type="ORF">GXW74_15605</name>
</gene>
<dbReference type="NCBIfam" id="TIGR01635">
    <property type="entry name" value="tail_comp_S"/>
    <property type="match status" value="1"/>
</dbReference>
<dbReference type="Pfam" id="PF05069">
    <property type="entry name" value="Phage_tail_S"/>
    <property type="match status" value="1"/>
</dbReference>
<name>A0A9X9XDY4_9PROT</name>
<protein>
    <submittedName>
        <fullName evidence="1">Phage virion morphogenesis protein</fullName>
    </submittedName>
</protein>
<reference evidence="1" key="1">
    <citation type="submission" date="2020-01" db="EMBL/GenBank/DDBJ databases">
        <authorList>
            <person name="Rat A."/>
        </authorList>
    </citation>
    <scope>NUCLEOTIDE SEQUENCE</scope>
    <source>
        <strain evidence="1">LMG 31228</strain>
    </source>
</reference>
<reference evidence="1" key="2">
    <citation type="journal article" date="2021" name="Syst. Appl. Microbiol.">
        <title>Roseomonas hellenica sp. nov., isolated from roots of wild-growing Alkanna tinctoria.</title>
        <authorList>
            <person name="Rat A."/>
            <person name="Naranjo H.D."/>
            <person name="Lebbe L."/>
            <person name="Cnockaert M."/>
            <person name="Krigas N."/>
            <person name="Grigoriadou K."/>
            <person name="Maloupa E."/>
            <person name="Willems A."/>
        </authorList>
    </citation>
    <scope>NUCLEOTIDE SEQUENCE</scope>
    <source>
        <strain evidence="1">LMG 31228</strain>
    </source>
</reference>
<dbReference type="Proteomes" id="UP001138709">
    <property type="component" value="Unassembled WGS sequence"/>
</dbReference>
<dbReference type="EMBL" id="JAAEDL010000015">
    <property type="protein sequence ID" value="MBR0681920.1"/>
    <property type="molecule type" value="Genomic_DNA"/>
</dbReference>
<dbReference type="RefSeq" id="WP_211847455.1">
    <property type="nucleotide sequence ID" value="NZ_JAAEDL010000015.1"/>
</dbReference>
<dbReference type="InterPro" id="IPR006522">
    <property type="entry name" value="Phage_virion_morphogenesis"/>
</dbReference>